<protein>
    <submittedName>
        <fullName evidence="2">Uncharacterized protein LOC107765154</fullName>
    </submittedName>
</protein>
<dbReference type="GeneID" id="107765154"/>
<dbReference type="KEGG" id="nta:107765154"/>
<sequence>MANFIADTKNKIQDLFVYLVSCGKSSKDQGPAKDVAENYQDNGGLIIIDEAGNAPITPITGEQGNNAEEEQQDFAIFPPGDPRNNIIYDEPENNNNDEPAAGNEQYNVPPVYPEGKANVPRAPARRAPPGGGTG</sequence>
<organism evidence="1 2">
    <name type="scientific">Nicotiana tabacum</name>
    <name type="common">Common tobacco</name>
    <dbReference type="NCBI Taxonomy" id="4097"/>
    <lineage>
        <taxon>Eukaryota</taxon>
        <taxon>Viridiplantae</taxon>
        <taxon>Streptophyta</taxon>
        <taxon>Embryophyta</taxon>
        <taxon>Tracheophyta</taxon>
        <taxon>Spermatophyta</taxon>
        <taxon>Magnoliopsida</taxon>
        <taxon>eudicotyledons</taxon>
        <taxon>Gunneridae</taxon>
        <taxon>Pentapetalae</taxon>
        <taxon>asterids</taxon>
        <taxon>lamiids</taxon>
        <taxon>Solanales</taxon>
        <taxon>Solanaceae</taxon>
        <taxon>Nicotianoideae</taxon>
        <taxon>Nicotianeae</taxon>
        <taxon>Nicotiana</taxon>
    </lineage>
</organism>
<dbReference type="AlphaFoldDB" id="A0A1S3XHC8"/>
<keyword evidence="1" id="KW-1185">Reference proteome</keyword>
<dbReference type="OrthoDB" id="1303737at2759"/>
<reference evidence="1" key="1">
    <citation type="journal article" date="2014" name="Nat. Commun.">
        <title>The tobacco genome sequence and its comparison with those of tomato and potato.</title>
        <authorList>
            <person name="Sierro N."/>
            <person name="Battey J.N."/>
            <person name="Ouadi S."/>
            <person name="Bakaher N."/>
            <person name="Bovet L."/>
            <person name="Willig A."/>
            <person name="Goepfert S."/>
            <person name="Peitsch M.C."/>
            <person name="Ivanov N.V."/>
        </authorList>
    </citation>
    <scope>NUCLEOTIDE SEQUENCE [LARGE SCALE GENOMIC DNA]</scope>
</reference>
<evidence type="ECO:0000313" key="1">
    <source>
        <dbReference type="Proteomes" id="UP000790787"/>
    </source>
</evidence>
<dbReference type="Proteomes" id="UP000790787">
    <property type="component" value="Chromosome 16"/>
</dbReference>
<dbReference type="RefSeq" id="XP_016439249.2">
    <property type="nucleotide sequence ID" value="XM_016583763.2"/>
</dbReference>
<gene>
    <name evidence="2" type="primary">LOC107765154</name>
</gene>
<proteinExistence type="predicted"/>
<dbReference type="RefSeq" id="XP_016439249.1">
    <property type="nucleotide sequence ID" value="XM_016583763.1"/>
</dbReference>
<dbReference type="PaxDb" id="4097-A0A1S3XHC8"/>
<evidence type="ECO:0000313" key="2">
    <source>
        <dbReference type="RefSeq" id="XP_016439249.2"/>
    </source>
</evidence>
<reference evidence="2" key="2">
    <citation type="submission" date="2025-08" db="UniProtKB">
        <authorList>
            <consortium name="RefSeq"/>
        </authorList>
    </citation>
    <scope>IDENTIFICATION</scope>
    <source>
        <tissue evidence="2">Leaf</tissue>
    </source>
</reference>
<name>A0A1S3XHC8_TOBAC</name>
<accession>A0A1S3XHC8</accession>